<dbReference type="Proteomes" id="UP000218767">
    <property type="component" value="Unassembled WGS sequence"/>
</dbReference>
<name>A0A2A4WYU5_9GAMM</name>
<sequence length="167" mass="19291">MKFEPNTELELPSKTRLKQDATDLQQLGQKLTTYSSTVLRKLSLSEVLISAIEEFNRLPNSYGARRRQLQFIGKLMRDLDYDAVIKAIDDLESGHLRKKKKPSAATLLCEAILESGDAEINAALEQYPQLERQTMRQLYREHNRAAESGRSKFKIKLQNYLQRHINN</sequence>
<evidence type="ECO:0000256" key="3">
    <source>
        <dbReference type="ARBA" id="ARBA00022730"/>
    </source>
</evidence>
<comment type="caution">
    <text evidence="5">The sequence shown here is derived from an EMBL/GenBank/DDBJ whole genome shotgun (WGS) entry which is preliminary data.</text>
</comment>
<dbReference type="Pfam" id="PF04751">
    <property type="entry name" value="DarP"/>
    <property type="match status" value="1"/>
</dbReference>
<keyword evidence="4" id="KW-0694">RNA-binding</keyword>
<dbReference type="AlphaFoldDB" id="A0A2A4WYU5"/>
<proteinExistence type="predicted"/>
<keyword evidence="3" id="KW-0699">rRNA-binding</keyword>
<evidence type="ECO:0000256" key="2">
    <source>
        <dbReference type="ARBA" id="ARBA00022517"/>
    </source>
</evidence>
<evidence type="ECO:0000256" key="4">
    <source>
        <dbReference type="ARBA" id="ARBA00022884"/>
    </source>
</evidence>
<evidence type="ECO:0000313" key="6">
    <source>
        <dbReference type="Proteomes" id="UP000218767"/>
    </source>
</evidence>
<dbReference type="NCBIfam" id="NF003593">
    <property type="entry name" value="PRK05255.1-1"/>
    <property type="match status" value="1"/>
</dbReference>
<evidence type="ECO:0000313" key="5">
    <source>
        <dbReference type="EMBL" id="PCI75513.1"/>
    </source>
</evidence>
<dbReference type="GO" id="GO:0019843">
    <property type="term" value="F:rRNA binding"/>
    <property type="evidence" value="ECO:0007669"/>
    <property type="project" value="UniProtKB-KW"/>
</dbReference>
<gene>
    <name evidence="5" type="ORF">COB20_12775</name>
</gene>
<reference evidence="6" key="1">
    <citation type="submission" date="2017-08" db="EMBL/GenBank/DDBJ databases">
        <title>A dynamic microbial community with high functional redundancy inhabits the cold, oxic subseafloor aquifer.</title>
        <authorList>
            <person name="Tully B.J."/>
            <person name="Wheat C.G."/>
            <person name="Glazer B.T."/>
            <person name="Huber J.A."/>
        </authorList>
    </citation>
    <scope>NUCLEOTIDE SEQUENCE [LARGE SCALE GENOMIC DNA]</scope>
</reference>
<dbReference type="SUPFAM" id="SSF158710">
    <property type="entry name" value="PSPTO4464-like"/>
    <property type="match status" value="1"/>
</dbReference>
<dbReference type="InterPro" id="IPR023153">
    <property type="entry name" value="DarP_sf"/>
</dbReference>
<dbReference type="PANTHER" id="PTHR38101">
    <property type="entry name" value="UPF0307 PROTEIN YJGA"/>
    <property type="match status" value="1"/>
</dbReference>
<evidence type="ECO:0008006" key="7">
    <source>
        <dbReference type="Google" id="ProtNLM"/>
    </source>
</evidence>
<organism evidence="5 6">
    <name type="scientific">SAR86 cluster bacterium</name>
    <dbReference type="NCBI Taxonomy" id="2030880"/>
    <lineage>
        <taxon>Bacteria</taxon>
        <taxon>Pseudomonadati</taxon>
        <taxon>Pseudomonadota</taxon>
        <taxon>Gammaproteobacteria</taxon>
        <taxon>SAR86 cluster</taxon>
    </lineage>
</organism>
<accession>A0A2A4WYU5</accession>
<dbReference type="PIRSF" id="PIRSF016183">
    <property type="entry name" value="UCP016183"/>
    <property type="match status" value="1"/>
</dbReference>
<keyword evidence="2" id="KW-0690">Ribosome biogenesis</keyword>
<dbReference type="Gene3D" id="1.10.60.30">
    <property type="entry name" value="PSPTO4464-like domains"/>
    <property type="match status" value="2"/>
</dbReference>
<dbReference type="CDD" id="cd16331">
    <property type="entry name" value="YjgA-like"/>
    <property type="match status" value="1"/>
</dbReference>
<dbReference type="EMBL" id="NVUL01000073">
    <property type="protein sequence ID" value="PCI75513.1"/>
    <property type="molecule type" value="Genomic_DNA"/>
</dbReference>
<dbReference type="PANTHER" id="PTHR38101:SF1">
    <property type="entry name" value="UPF0307 PROTEIN YJGA"/>
    <property type="match status" value="1"/>
</dbReference>
<dbReference type="GO" id="GO:0005829">
    <property type="term" value="C:cytosol"/>
    <property type="evidence" value="ECO:0007669"/>
    <property type="project" value="TreeGrafter"/>
</dbReference>
<dbReference type="InterPro" id="IPR006839">
    <property type="entry name" value="DarP"/>
</dbReference>
<dbReference type="GO" id="GO:0042254">
    <property type="term" value="P:ribosome biogenesis"/>
    <property type="evidence" value="ECO:0007669"/>
    <property type="project" value="UniProtKB-KW"/>
</dbReference>
<keyword evidence="1" id="KW-0963">Cytoplasm</keyword>
<evidence type="ECO:0000256" key="1">
    <source>
        <dbReference type="ARBA" id="ARBA00022490"/>
    </source>
</evidence>
<protein>
    <recommendedName>
        <fullName evidence="7">DUF615 domain-containing protein</fullName>
    </recommendedName>
</protein>